<keyword evidence="7 8" id="KW-0472">Membrane</keyword>
<keyword evidence="5 8" id="KW-0812">Transmembrane</keyword>
<feature type="transmembrane region" description="Helical" evidence="8">
    <location>
        <begin position="374"/>
        <end position="395"/>
    </location>
</feature>
<feature type="transmembrane region" description="Helical" evidence="8">
    <location>
        <begin position="94"/>
        <end position="113"/>
    </location>
</feature>
<dbReference type="SUPFAM" id="SSF103473">
    <property type="entry name" value="MFS general substrate transporter"/>
    <property type="match status" value="1"/>
</dbReference>
<feature type="transmembrane region" description="Helical" evidence="8">
    <location>
        <begin position="320"/>
        <end position="341"/>
    </location>
</feature>
<feature type="transmembrane region" description="Helical" evidence="8">
    <location>
        <begin position="348"/>
        <end position="368"/>
    </location>
</feature>
<comment type="similarity">
    <text evidence="2">Belongs to the major facilitator superfamily. EmrB family.</text>
</comment>
<keyword evidence="6 8" id="KW-1133">Transmembrane helix</keyword>
<gene>
    <name evidence="10" type="ORF">ABUH87_03645</name>
</gene>
<sequence>MTARAAARGLFEPSEAPQPFSGAKLMIAGLVLALANFIVVLDLTIANVSVPHIAGGLAVSVSSGTWVITSYAVAEAICVPLTGWLAGRFGTLRTFVFSLLGFGVFSVLCGLSESLGMLVLFRLGQGFCGGPLMPLTQTLLLRIFPREMHPKAMALWAMTVVVAPILGPILGGWISDDWSWEWIFFINVPIIAVIFFGVVTLLRGVETPTVKKPIDGVGLGLLITWVGALQLMLDKGREEDWFASPFIVGCAVVAAIFFALFLIWELTEEHPIVDLKVFRHPGFTAATLSLILAFGTYFSSIVVIPQWLQTSLGYTATYAGYVMAFSGVLAVIMSPLVPALMKRVDPRVLVFTGIAWLAVCSLLRSLWWTSDATFWTLALPQLLQGAGVALFMVPLTTISLGSVEPRETASAAGMANFGRTLGGAIATAIVTTYWSNQSRDDTAQLAGELHGAPELLTELQGRGFSLEQARAVLEQVVTQQGTAVGTTHLFMVAAVVLLLAASAIWLAPRPRKGVGPAAAH</sequence>
<accession>A0ABV3R851</accession>
<evidence type="ECO:0000256" key="8">
    <source>
        <dbReference type="SAM" id="Phobius"/>
    </source>
</evidence>
<feature type="transmembrane region" description="Helical" evidence="8">
    <location>
        <begin position="180"/>
        <end position="202"/>
    </location>
</feature>
<feature type="transmembrane region" description="Helical" evidence="8">
    <location>
        <begin position="66"/>
        <end position="87"/>
    </location>
</feature>
<dbReference type="Proteomes" id="UP001556118">
    <property type="component" value="Unassembled WGS sequence"/>
</dbReference>
<evidence type="ECO:0000313" key="11">
    <source>
        <dbReference type="Proteomes" id="UP001556118"/>
    </source>
</evidence>
<evidence type="ECO:0000256" key="5">
    <source>
        <dbReference type="ARBA" id="ARBA00022692"/>
    </source>
</evidence>
<dbReference type="PANTHER" id="PTHR42718">
    <property type="entry name" value="MAJOR FACILITATOR SUPERFAMILY MULTIDRUG TRANSPORTER MFSC"/>
    <property type="match status" value="1"/>
</dbReference>
<dbReference type="Pfam" id="PF07690">
    <property type="entry name" value="MFS_1"/>
    <property type="match status" value="1"/>
</dbReference>
<protein>
    <submittedName>
        <fullName evidence="10">DHA2 family efflux MFS transporter permease subunit</fullName>
    </submittedName>
</protein>
<dbReference type="Gene3D" id="1.20.1720.10">
    <property type="entry name" value="Multidrug resistance protein D"/>
    <property type="match status" value="1"/>
</dbReference>
<evidence type="ECO:0000256" key="4">
    <source>
        <dbReference type="ARBA" id="ARBA00022475"/>
    </source>
</evidence>
<feature type="transmembrane region" description="Helical" evidence="8">
    <location>
        <begin position="245"/>
        <end position="264"/>
    </location>
</feature>
<feature type="transmembrane region" description="Helical" evidence="8">
    <location>
        <begin position="153"/>
        <end position="174"/>
    </location>
</feature>
<feature type="transmembrane region" description="Helical" evidence="8">
    <location>
        <begin position="25"/>
        <end position="46"/>
    </location>
</feature>
<dbReference type="InterPro" id="IPR020846">
    <property type="entry name" value="MFS_dom"/>
</dbReference>
<comment type="caution">
    <text evidence="10">The sequence shown here is derived from an EMBL/GenBank/DDBJ whole genome shotgun (WGS) entry which is preliminary data.</text>
</comment>
<evidence type="ECO:0000256" key="7">
    <source>
        <dbReference type="ARBA" id="ARBA00023136"/>
    </source>
</evidence>
<keyword evidence="4" id="KW-1003">Cell membrane</keyword>
<feature type="transmembrane region" description="Helical" evidence="8">
    <location>
        <begin position="285"/>
        <end position="308"/>
    </location>
</feature>
<comment type="subcellular location">
    <subcellularLocation>
        <location evidence="1">Cell membrane</location>
        <topology evidence="1">Multi-pass membrane protein</topology>
    </subcellularLocation>
</comment>
<dbReference type="EMBL" id="JBFNXR010000019">
    <property type="protein sequence ID" value="MEW9854273.1"/>
    <property type="molecule type" value="Genomic_DNA"/>
</dbReference>
<evidence type="ECO:0000256" key="3">
    <source>
        <dbReference type="ARBA" id="ARBA00022448"/>
    </source>
</evidence>
<dbReference type="PROSITE" id="PS50850">
    <property type="entry name" value="MFS"/>
    <property type="match status" value="1"/>
</dbReference>
<evidence type="ECO:0000256" key="6">
    <source>
        <dbReference type="ARBA" id="ARBA00022989"/>
    </source>
</evidence>
<evidence type="ECO:0000256" key="1">
    <source>
        <dbReference type="ARBA" id="ARBA00004651"/>
    </source>
</evidence>
<feature type="transmembrane region" description="Helical" evidence="8">
    <location>
        <begin position="416"/>
        <end position="435"/>
    </location>
</feature>
<dbReference type="CDD" id="cd17503">
    <property type="entry name" value="MFS_LmrB_MDR_like"/>
    <property type="match status" value="1"/>
</dbReference>
<dbReference type="InterPro" id="IPR036259">
    <property type="entry name" value="MFS_trans_sf"/>
</dbReference>
<dbReference type="NCBIfam" id="TIGR00711">
    <property type="entry name" value="efflux_EmrB"/>
    <property type="match status" value="1"/>
</dbReference>
<dbReference type="InterPro" id="IPR004638">
    <property type="entry name" value="EmrB-like"/>
</dbReference>
<keyword evidence="11" id="KW-1185">Reference proteome</keyword>
<proteinExistence type="inferred from homology"/>
<keyword evidence="3" id="KW-0813">Transport</keyword>
<dbReference type="Gene3D" id="1.20.1250.20">
    <property type="entry name" value="MFS general substrate transporter like domains"/>
    <property type="match status" value="1"/>
</dbReference>
<dbReference type="PANTHER" id="PTHR42718:SF9">
    <property type="entry name" value="MAJOR FACILITATOR SUPERFAMILY MULTIDRUG TRANSPORTER MFSC"/>
    <property type="match status" value="1"/>
</dbReference>
<evidence type="ECO:0000313" key="10">
    <source>
        <dbReference type="EMBL" id="MEW9854273.1"/>
    </source>
</evidence>
<dbReference type="RefSeq" id="WP_367769653.1">
    <property type="nucleotide sequence ID" value="NZ_JBFNXR010000019.1"/>
</dbReference>
<feature type="domain" description="Major facilitator superfamily (MFS) profile" evidence="9">
    <location>
        <begin position="28"/>
        <end position="512"/>
    </location>
</feature>
<evidence type="ECO:0000256" key="2">
    <source>
        <dbReference type="ARBA" id="ARBA00008537"/>
    </source>
</evidence>
<dbReference type="InterPro" id="IPR011701">
    <property type="entry name" value="MFS"/>
</dbReference>
<name>A0ABV3R851_9SPHN</name>
<feature type="transmembrane region" description="Helical" evidence="8">
    <location>
        <begin position="214"/>
        <end position="233"/>
    </location>
</feature>
<feature type="transmembrane region" description="Helical" evidence="8">
    <location>
        <begin position="488"/>
        <end position="507"/>
    </location>
</feature>
<organism evidence="10 11">
    <name type="scientific">Novosphingobium rhizovicinum</name>
    <dbReference type="NCBI Taxonomy" id="3228928"/>
    <lineage>
        <taxon>Bacteria</taxon>
        <taxon>Pseudomonadati</taxon>
        <taxon>Pseudomonadota</taxon>
        <taxon>Alphaproteobacteria</taxon>
        <taxon>Sphingomonadales</taxon>
        <taxon>Sphingomonadaceae</taxon>
        <taxon>Novosphingobium</taxon>
    </lineage>
</organism>
<evidence type="ECO:0000259" key="9">
    <source>
        <dbReference type="PROSITE" id="PS50850"/>
    </source>
</evidence>
<reference evidence="10 11" key="1">
    <citation type="submission" date="2024-06" db="EMBL/GenBank/DDBJ databases">
        <title>Novosphingobium rhizovicinus M1R2S20.</title>
        <authorList>
            <person name="Sun J.-Q."/>
        </authorList>
    </citation>
    <scope>NUCLEOTIDE SEQUENCE [LARGE SCALE GENOMIC DNA]</scope>
    <source>
        <strain evidence="10 11">M1R2S20</strain>
    </source>
</reference>